<dbReference type="AlphaFoldDB" id="A0A1Y2A340"/>
<keyword evidence="3" id="KW-1015">Disulfide bond</keyword>
<dbReference type="SUPFAM" id="SSF52833">
    <property type="entry name" value="Thioredoxin-like"/>
    <property type="match status" value="1"/>
</dbReference>
<evidence type="ECO:0000313" key="6">
    <source>
        <dbReference type="Proteomes" id="UP000193920"/>
    </source>
</evidence>
<dbReference type="GO" id="GO:0005737">
    <property type="term" value="C:cytoplasm"/>
    <property type="evidence" value="ECO:0007669"/>
    <property type="project" value="TreeGrafter"/>
</dbReference>
<dbReference type="InterPro" id="IPR017937">
    <property type="entry name" value="Thioredoxin_CS"/>
</dbReference>
<dbReference type="PANTHER" id="PTHR45663:SF11">
    <property type="entry name" value="GEO12009P1"/>
    <property type="match status" value="1"/>
</dbReference>
<proteinExistence type="predicted"/>
<evidence type="ECO:0000256" key="1">
    <source>
        <dbReference type="ARBA" id="ARBA00022448"/>
    </source>
</evidence>
<protein>
    <submittedName>
        <fullName evidence="5">Thioredoxin-like protein</fullName>
    </submittedName>
</protein>
<evidence type="ECO:0000256" key="3">
    <source>
        <dbReference type="ARBA" id="ARBA00023157"/>
    </source>
</evidence>
<dbReference type="Gene3D" id="3.40.30.10">
    <property type="entry name" value="Glutaredoxin"/>
    <property type="match status" value="1"/>
</dbReference>
<dbReference type="PROSITE" id="PS00194">
    <property type="entry name" value="THIOREDOXIN_1"/>
    <property type="match status" value="1"/>
</dbReference>
<dbReference type="PANTHER" id="PTHR45663">
    <property type="entry name" value="GEO12009P1"/>
    <property type="match status" value="1"/>
</dbReference>
<dbReference type="Pfam" id="PF00085">
    <property type="entry name" value="Thioredoxin"/>
    <property type="match status" value="1"/>
</dbReference>
<dbReference type="InterPro" id="IPR013766">
    <property type="entry name" value="Thioredoxin_domain"/>
</dbReference>
<gene>
    <name evidence="5" type="ORF">LY90DRAFT_517699</name>
</gene>
<evidence type="ECO:0000256" key="2">
    <source>
        <dbReference type="ARBA" id="ARBA00022982"/>
    </source>
</evidence>
<accession>A0A1Y2A340</accession>
<dbReference type="OrthoDB" id="2121326at2759"/>
<feature type="domain" description="Thioredoxin" evidence="4">
    <location>
        <begin position="8"/>
        <end position="131"/>
    </location>
</feature>
<evidence type="ECO:0000259" key="4">
    <source>
        <dbReference type="PROSITE" id="PS51352"/>
    </source>
</evidence>
<dbReference type="Proteomes" id="UP000193920">
    <property type="component" value="Unassembled WGS sequence"/>
</dbReference>
<evidence type="ECO:0000313" key="5">
    <source>
        <dbReference type="EMBL" id="ORY16864.1"/>
    </source>
</evidence>
<dbReference type="EMBL" id="MCOG01000330">
    <property type="protein sequence ID" value="ORY16864.1"/>
    <property type="molecule type" value="Genomic_DNA"/>
</dbReference>
<dbReference type="PROSITE" id="PS51352">
    <property type="entry name" value="THIOREDOXIN_2"/>
    <property type="match status" value="1"/>
</dbReference>
<keyword evidence="6" id="KW-1185">Reference proteome</keyword>
<keyword evidence="1" id="KW-0813">Transport</keyword>
<organism evidence="5 6">
    <name type="scientific">Neocallimastix californiae</name>
    <dbReference type="NCBI Taxonomy" id="1754190"/>
    <lineage>
        <taxon>Eukaryota</taxon>
        <taxon>Fungi</taxon>
        <taxon>Fungi incertae sedis</taxon>
        <taxon>Chytridiomycota</taxon>
        <taxon>Chytridiomycota incertae sedis</taxon>
        <taxon>Neocallimastigomycetes</taxon>
        <taxon>Neocallimastigales</taxon>
        <taxon>Neocallimastigaceae</taxon>
        <taxon>Neocallimastix</taxon>
    </lineage>
</organism>
<dbReference type="GO" id="GO:0015035">
    <property type="term" value="F:protein-disulfide reductase activity"/>
    <property type="evidence" value="ECO:0007669"/>
    <property type="project" value="TreeGrafter"/>
</dbReference>
<comment type="caution">
    <text evidence="5">The sequence shown here is derived from an EMBL/GenBank/DDBJ whole genome shotgun (WGS) entry which is preliminary data.</text>
</comment>
<dbReference type="CDD" id="cd02947">
    <property type="entry name" value="TRX_family"/>
    <property type="match status" value="1"/>
</dbReference>
<keyword evidence="2" id="KW-0249">Electron transport</keyword>
<reference evidence="5 6" key="1">
    <citation type="submission" date="2016-08" db="EMBL/GenBank/DDBJ databases">
        <title>A Parts List for Fungal Cellulosomes Revealed by Comparative Genomics.</title>
        <authorList>
            <consortium name="DOE Joint Genome Institute"/>
            <person name="Haitjema C.H."/>
            <person name="Gilmore S.P."/>
            <person name="Henske J.K."/>
            <person name="Solomon K.V."/>
            <person name="De Groot R."/>
            <person name="Kuo A."/>
            <person name="Mondo S.J."/>
            <person name="Salamov A.A."/>
            <person name="Labutti K."/>
            <person name="Zhao Z."/>
            <person name="Chiniquy J."/>
            <person name="Barry K."/>
            <person name="Brewer H.M."/>
            <person name="Purvine S.O."/>
            <person name="Wright A.T."/>
            <person name="Boxma B."/>
            <person name="Van Alen T."/>
            <person name="Hackstein J.H."/>
            <person name="Baker S.E."/>
            <person name="Grigoriev I.V."/>
            <person name="O'Malley M.A."/>
        </authorList>
    </citation>
    <scope>NUCLEOTIDE SEQUENCE [LARGE SCALE GENOMIC DNA]</scope>
    <source>
        <strain evidence="5 6">G1</strain>
    </source>
</reference>
<dbReference type="STRING" id="1754190.A0A1Y2A340"/>
<dbReference type="InterPro" id="IPR036249">
    <property type="entry name" value="Thioredoxin-like_sf"/>
</dbReference>
<name>A0A1Y2A340_9FUNG</name>
<sequence>MLATLSTPLLKTTLPRLAVPLAINRLNLAQNFKRFKSTSQFFEATDDTFNKLISGPKDKTVLVDFYANWCGPCKILAPIMEEIVEEDENKVLVKITTIPTVQLYKNGVKKGQFVGTRGKGVVEMFIKQNSN</sequence>